<evidence type="ECO:0000256" key="7">
    <source>
        <dbReference type="ARBA" id="ARBA00023136"/>
    </source>
</evidence>
<reference evidence="10" key="1">
    <citation type="submission" date="2021-01" db="EMBL/GenBank/DDBJ databases">
        <authorList>
            <person name="Corre E."/>
            <person name="Pelletier E."/>
            <person name="Niang G."/>
            <person name="Scheremetjew M."/>
            <person name="Finn R."/>
            <person name="Kale V."/>
            <person name="Holt S."/>
            <person name="Cochrane G."/>
            <person name="Meng A."/>
            <person name="Brown T."/>
            <person name="Cohen L."/>
        </authorList>
    </citation>
    <scope>NUCLEOTIDE SEQUENCE</scope>
    <source>
        <strain evidence="10">CCMP645</strain>
    </source>
</reference>
<evidence type="ECO:0000256" key="5">
    <source>
        <dbReference type="ARBA" id="ARBA00022737"/>
    </source>
</evidence>
<protein>
    <recommendedName>
        <fullName evidence="12">Mitochondrial carrier protein</fullName>
    </recommendedName>
</protein>
<dbReference type="EMBL" id="HBIZ01021959">
    <property type="protein sequence ID" value="CAE0761277.1"/>
    <property type="molecule type" value="Transcribed_RNA"/>
</dbReference>
<feature type="repeat" description="Solcar" evidence="8">
    <location>
        <begin position="107"/>
        <end position="189"/>
    </location>
</feature>
<dbReference type="EMBL" id="HBIZ01021962">
    <property type="protein sequence ID" value="CAE0761280.1"/>
    <property type="molecule type" value="Transcribed_RNA"/>
</dbReference>
<accession>A0A6S9URV5</accession>
<dbReference type="InterPro" id="IPR023395">
    <property type="entry name" value="MCP_dom_sf"/>
</dbReference>
<organism evidence="10">
    <name type="scientific">Chrysotila carterae</name>
    <name type="common">Marine alga</name>
    <name type="synonym">Syracosphaera carterae</name>
    <dbReference type="NCBI Taxonomy" id="13221"/>
    <lineage>
        <taxon>Eukaryota</taxon>
        <taxon>Haptista</taxon>
        <taxon>Haptophyta</taxon>
        <taxon>Prymnesiophyceae</taxon>
        <taxon>Isochrysidales</taxon>
        <taxon>Isochrysidaceae</taxon>
        <taxon>Chrysotila</taxon>
    </lineage>
</organism>
<dbReference type="GO" id="GO:0016020">
    <property type="term" value="C:membrane"/>
    <property type="evidence" value="ECO:0007669"/>
    <property type="project" value="UniProtKB-SubCell"/>
</dbReference>
<comment type="subcellular location">
    <subcellularLocation>
        <location evidence="1">Membrane</location>
        <topology evidence="1">Multi-pass membrane protein</topology>
    </subcellularLocation>
</comment>
<keyword evidence="5" id="KW-0677">Repeat</keyword>
<sequence>MVCRSLPKRPHSPSQPDIVASCACQEHHRRAASPSRSQRMRSYRQLLYTAQLILLALPHAAHASLRRQDLQLSSRPPCDSCATRKSSQADPVVLSSSASSVSTVARPTFISSAIAGGAASATATVAFHPVDTIKTVLQRRGSAAGHGALRSVVRDVGGRGLYRGVLPAALSMMPACAVRMGAYEVLKKQLAAQPWEMPAGALVFVASALSVVVSASVRSPLDMIKTQVQTGAAGSAAAAIRVAVGSGGLSAVSAFYRGAGLTLLRDVPFFSINLLLYEQLKARALAMQGRETVDGVAEAGALPAMQAILLGAIAQGIAGFSTTPADRLKTYVQSGAAIGVKAAFSDILRKEGVAGLMAGAGLRTLWIMPQGCIYYPVYELVQRAMSPKSEEIESPKDLVAER</sequence>
<dbReference type="PANTHER" id="PTHR45667">
    <property type="entry name" value="S-ADENOSYLMETHIONINE MITOCHONDRIAL CARRIER PROTEIN"/>
    <property type="match status" value="1"/>
</dbReference>
<dbReference type="InterPro" id="IPR002067">
    <property type="entry name" value="MCP"/>
</dbReference>
<evidence type="ECO:0000256" key="6">
    <source>
        <dbReference type="ARBA" id="ARBA00022989"/>
    </source>
</evidence>
<feature type="repeat" description="Solcar" evidence="8">
    <location>
        <begin position="198"/>
        <end position="283"/>
    </location>
</feature>
<proteinExistence type="inferred from homology"/>
<keyword evidence="3 9" id="KW-0813">Transport</keyword>
<dbReference type="PRINTS" id="PR00926">
    <property type="entry name" value="MITOCARRIER"/>
</dbReference>
<dbReference type="SUPFAM" id="SSF103506">
    <property type="entry name" value="Mitochondrial carrier"/>
    <property type="match status" value="1"/>
</dbReference>
<dbReference type="PROSITE" id="PS50920">
    <property type="entry name" value="SOLCAR"/>
    <property type="match status" value="3"/>
</dbReference>
<name>A0A6S9URV5_CHRCT</name>
<evidence type="ECO:0000256" key="2">
    <source>
        <dbReference type="ARBA" id="ARBA00006375"/>
    </source>
</evidence>
<comment type="similarity">
    <text evidence="2 9">Belongs to the mitochondrial carrier (TC 2.A.29) family.</text>
</comment>
<evidence type="ECO:0000313" key="10">
    <source>
        <dbReference type="EMBL" id="CAE0761277.1"/>
    </source>
</evidence>
<evidence type="ECO:0000313" key="11">
    <source>
        <dbReference type="EMBL" id="CAE0761280.1"/>
    </source>
</evidence>
<gene>
    <name evidence="10" type="ORF">PCAR00345_LOCUS13889</name>
    <name evidence="11" type="ORF">PCAR00345_LOCUS13892</name>
</gene>
<dbReference type="InterPro" id="IPR018108">
    <property type="entry name" value="MCP_transmembrane"/>
</dbReference>
<dbReference type="GO" id="GO:0055085">
    <property type="term" value="P:transmembrane transport"/>
    <property type="evidence" value="ECO:0007669"/>
    <property type="project" value="InterPro"/>
</dbReference>
<dbReference type="AlphaFoldDB" id="A0A6S9URV5"/>
<feature type="repeat" description="Solcar" evidence="8">
    <location>
        <begin position="302"/>
        <end position="384"/>
    </location>
</feature>
<evidence type="ECO:0000256" key="8">
    <source>
        <dbReference type="PROSITE-ProRule" id="PRU00282"/>
    </source>
</evidence>
<keyword evidence="4 8" id="KW-0812">Transmembrane</keyword>
<keyword evidence="7 8" id="KW-0472">Membrane</keyword>
<dbReference type="Gene3D" id="1.50.40.10">
    <property type="entry name" value="Mitochondrial carrier domain"/>
    <property type="match status" value="2"/>
</dbReference>
<evidence type="ECO:0000256" key="9">
    <source>
        <dbReference type="RuleBase" id="RU000488"/>
    </source>
</evidence>
<evidence type="ECO:0000256" key="1">
    <source>
        <dbReference type="ARBA" id="ARBA00004141"/>
    </source>
</evidence>
<dbReference type="Pfam" id="PF00153">
    <property type="entry name" value="Mito_carr"/>
    <property type="match status" value="3"/>
</dbReference>
<keyword evidence="6" id="KW-1133">Transmembrane helix</keyword>
<evidence type="ECO:0008006" key="12">
    <source>
        <dbReference type="Google" id="ProtNLM"/>
    </source>
</evidence>
<evidence type="ECO:0000256" key="3">
    <source>
        <dbReference type="ARBA" id="ARBA00022448"/>
    </source>
</evidence>
<evidence type="ECO:0000256" key="4">
    <source>
        <dbReference type="ARBA" id="ARBA00022692"/>
    </source>
</evidence>